<evidence type="ECO:0000256" key="1">
    <source>
        <dbReference type="SAM" id="Phobius"/>
    </source>
</evidence>
<reference evidence="2" key="1">
    <citation type="journal article" date="2015" name="Front. Microbiol.">
        <title>Combining genomic sequencing methods to explore viral diversity and reveal potential virus-host interactions.</title>
        <authorList>
            <person name="Chow C.E."/>
            <person name="Winget D.M."/>
            <person name="White R.A.III."/>
            <person name="Hallam S.J."/>
            <person name="Suttle C.A."/>
        </authorList>
    </citation>
    <scope>NUCLEOTIDE SEQUENCE</scope>
    <source>
        <strain evidence="2">Oxic1_2</strain>
    </source>
</reference>
<keyword evidence="1" id="KW-0812">Transmembrane</keyword>
<feature type="transmembrane region" description="Helical" evidence="1">
    <location>
        <begin position="34"/>
        <end position="56"/>
    </location>
</feature>
<proteinExistence type="predicted"/>
<dbReference type="EMBL" id="KR029597">
    <property type="protein sequence ID" value="AKH47723.1"/>
    <property type="molecule type" value="Genomic_DNA"/>
</dbReference>
<protein>
    <submittedName>
        <fullName evidence="2">Uncharacterized protein</fullName>
    </submittedName>
</protein>
<name>A0A0F7L849_9VIRU</name>
<keyword evidence="1" id="KW-1133">Transmembrane helix</keyword>
<organism evidence="2">
    <name type="scientific">uncultured marine virus</name>
    <dbReference type="NCBI Taxonomy" id="186617"/>
    <lineage>
        <taxon>Viruses</taxon>
        <taxon>environmental samples</taxon>
    </lineage>
</organism>
<evidence type="ECO:0000313" key="2">
    <source>
        <dbReference type="EMBL" id="AKH47723.1"/>
    </source>
</evidence>
<accession>A0A0F7L849</accession>
<keyword evidence="1" id="KW-0472">Membrane</keyword>
<reference evidence="2" key="2">
    <citation type="submission" date="2015-03" db="EMBL/GenBank/DDBJ databases">
        <authorList>
            <person name="Chow C.-E.T."/>
            <person name="Winget D.M."/>
            <person name="White R.A.III."/>
            <person name="Hallam S.J."/>
            <person name="Suttle C.A."/>
        </authorList>
    </citation>
    <scope>NUCLEOTIDE SEQUENCE</scope>
    <source>
        <strain evidence="2">Oxic1_2</strain>
    </source>
</reference>
<sequence>MLTLLKAHPATANLAKPRPAIPAPHFTGCFITDAAILSFNLSTFLPIILLFLIFYINNSMLLMTY</sequence>